<keyword evidence="2" id="KW-1185">Reference proteome</keyword>
<dbReference type="Proteomes" id="UP000194457">
    <property type="component" value="Chromosome"/>
</dbReference>
<dbReference type="GO" id="GO:0015969">
    <property type="term" value="P:guanosine tetraphosphate metabolic process"/>
    <property type="evidence" value="ECO:0007669"/>
    <property type="project" value="InterPro"/>
</dbReference>
<dbReference type="Gene3D" id="3.30.460.10">
    <property type="entry name" value="Beta Polymerase, domain 2"/>
    <property type="match status" value="1"/>
</dbReference>
<protein>
    <submittedName>
        <fullName evidence="1">Uncharacterized protein</fullName>
    </submittedName>
</protein>
<dbReference type="EMBL" id="CP021358">
    <property type="protein sequence ID" value="ART62283.1"/>
    <property type="molecule type" value="Genomic_DNA"/>
</dbReference>
<proteinExistence type="predicted"/>
<dbReference type="InterPro" id="IPR007685">
    <property type="entry name" value="RelA_SpoT"/>
</dbReference>
<dbReference type="InterPro" id="IPR052366">
    <property type="entry name" value="GTP_Pyrophosphokinase"/>
</dbReference>
<dbReference type="SMART" id="SM00954">
    <property type="entry name" value="RelA_SpoT"/>
    <property type="match status" value="1"/>
</dbReference>
<evidence type="ECO:0000313" key="1">
    <source>
        <dbReference type="EMBL" id="ART62283.1"/>
    </source>
</evidence>
<dbReference type="KEGG" id="kma:B9H00_03675"/>
<evidence type="ECO:0000313" key="2">
    <source>
        <dbReference type="Proteomes" id="UP000194457"/>
    </source>
</evidence>
<name>A0A240UMI1_9GAMM</name>
<dbReference type="CDD" id="cd05399">
    <property type="entry name" value="NT_Rel-Spo_like"/>
    <property type="match status" value="1"/>
</dbReference>
<sequence>MFRAWPLGRLAAWYGRKINFGFYLKNCNGGANKIMAKIEFKFSRSSVNRAGSALISSNVAEQDLAKDILDNWRACHVSPLNSFQTSLRKKLKKIDNNALVSQRLKRTPSIIAKLKRNPKMNLCRMQDVGGIRAVVSNMSEVRKLEQSYKKGTRVFLIEKGGKDYINYPKSSGYRSVHKVFKCKNGFSVELQIRTKIQHAWATAVETMGTFLDHSLKSSEGPDEWLEFFSLASSAFAVLESTPRIPSFEDLSDQETFELLLAKEKELDVLNKLSGFRVVAKHITDDNRKGKYHLITLDLDRKMANIQSYSAANIELANQEYSKKEEEVSMGRNLQVVLVASDSISALKKAYPSYFLDSQNFSKQIELVRKKLDKMKSPRTMKKRAAKIRF</sequence>
<dbReference type="RefSeq" id="WP_086899526.1">
    <property type="nucleotide sequence ID" value="NZ_CP021358.1"/>
</dbReference>
<reference evidence="1 2" key="1">
    <citation type="submission" date="2017-05" db="EMBL/GenBank/DDBJ databases">
        <authorList>
            <person name="Song R."/>
            <person name="Chenine A.L."/>
            <person name="Ruprecht R.M."/>
        </authorList>
    </citation>
    <scope>NUCLEOTIDE SEQUENCE [LARGE SCALE GENOMIC DNA]</scope>
    <source>
        <strain evidence="1">SW32</strain>
    </source>
</reference>
<gene>
    <name evidence="1" type="ORF">B9H00_03675</name>
</gene>
<organism evidence="1 2">
    <name type="scientific">Kushneria marisflavi</name>
    <dbReference type="NCBI Taxonomy" id="157779"/>
    <lineage>
        <taxon>Bacteria</taxon>
        <taxon>Pseudomonadati</taxon>
        <taxon>Pseudomonadota</taxon>
        <taxon>Gammaproteobacteria</taxon>
        <taxon>Oceanospirillales</taxon>
        <taxon>Halomonadaceae</taxon>
        <taxon>Kushneria</taxon>
    </lineage>
</organism>
<dbReference type="OrthoDB" id="9789634at2"/>
<dbReference type="AlphaFoldDB" id="A0A240UMI1"/>
<dbReference type="PANTHER" id="PTHR47837:SF1">
    <property type="entry name" value="GTP PYROPHOSPHOKINASE YJBM"/>
    <property type="match status" value="1"/>
</dbReference>
<dbReference type="SUPFAM" id="SSF81301">
    <property type="entry name" value="Nucleotidyltransferase"/>
    <property type="match status" value="1"/>
</dbReference>
<dbReference type="PANTHER" id="PTHR47837">
    <property type="entry name" value="GTP PYROPHOSPHOKINASE YJBM"/>
    <property type="match status" value="1"/>
</dbReference>
<dbReference type="InterPro" id="IPR043519">
    <property type="entry name" value="NT_sf"/>
</dbReference>
<accession>A0A240UMI1</accession>
<dbReference type="Pfam" id="PF04607">
    <property type="entry name" value="RelA_SpoT"/>
    <property type="match status" value="1"/>
</dbReference>